<keyword evidence="2" id="KW-1185">Reference proteome</keyword>
<evidence type="ECO:0000313" key="2">
    <source>
        <dbReference type="Proteomes" id="UP000007460"/>
    </source>
</evidence>
<dbReference type="InterPro" id="IPR009579">
    <property type="entry name" value="DUF1192"/>
</dbReference>
<gene>
    <name evidence="1" type="ordered locus">SAR116_1331</name>
</gene>
<dbReference type="Proteomes" id="UP000007460">
    <property type="component" value="Chromosome"/>
</dbReference>
<accession>D5BTH7</accession>
<dbReference type="EMBL" id="CP001751">
    <property type="protein sequence ID" value="ADE39574.1"/>
    <property type="molecule type" value="Genomic_DNA"/>
</dbReference>
<dbReference type="Pfam" id="PF06698">
    <property type="entry name" value="DUF1192"/>
    <property type="match status" value="1"/>
</dbReference>
<dbReference type="RefSeq" id="WP_013046201.1">
    <property type="nucleotide sequence ID" value="NC_014010.1"/>
</dbReference>
<name>D5BTH7_PUNMI</name>
<proteinExistence type="predicted"/>
<evidence type="ECO:0000313" key="1">
    <source>
        <dbReference type="EMBL" id="ADE39574.1"/>
    </source>
</evidence>
<sequence length="62" mass="6708">MDDELEKLKPAGLPADMQSWNIEDLQNYIAHMEAEIIHAKALIADKGAVNAAADALFGKGNE</sequence>
<dbReference type="OrthoDB" id="7364583at2"/>
<dbReference type="HOGENOM" id="CLU_189918_1_2_5"/>
<dbReference type="STRING" id="488538.SAR116_1331"/>
<protein>
    <recommendedName>
        <fullName evidence="3">DUF1192 domain-containing protein</fullName>
    </recommendedName>
</protein>
<dbReference type="KEGG" id="apb:SAR116_1331"/>
<evidence type="ECO:0008006" key="3">
    <source>
        <dbReference type="Google" id="ProtNLM"/>
    </source>
</evidence>
<dbReference type="AlphaFoldDB" id="D5BTH7"/>
<reference evidence="1 2" key="1">
    <citation type="journal article" date="2010" name="J. Bacteriol.">
        <title>Complete genome sequence of "Candidatus Puniceispirillum marinum" IMCC1322, a representative of the SAR116 clade in the Alphaproteobacteria.</title>
        <authorList>
            <person name="Oh H.M."/>
            <person name="Kwon K.K."/>
            <person name="Kang I."/>
            <person name="Kang S.G."/>
            <person name="Lee J.H."/>
            <person name="Kim S.J."/>
            <person name="Cho J.C."/>
        </authorList>
    </citation>
    <scope>NUCLEOTIDE SEQUENCE [LARGE SCALE GENOMIC DNA]</scope>
    <source>
        <strain evidence="1 2">IMCC1322</strain>
    </source>
</reference>
<organism evidence="1 2">
    <name type="scientific">Puniceispirillum marinum (strain IMCC1322)</name>
    <dbReference type="NCBI Taxonomy" id="488538"/>
    <lineage>
        <taxon>Bacteria</taxon>
        <taxon>Pseudomonadati</taxon>
        <taxon>Pseudomonadota</taxon>
        <taxon>Alphaproteobacteria</taxon>
        <taxon>Candidatus Puniceispirillales</taxon>
        <taxon>Candidatus Puniceispirillaceae</taxon>
        <taxon>Candidatus Puniceispirillum</taxon>
    </lineage>
</organism>